<comment type="caution">
    <text evidence="1">The sequence shown here is derived from an EMBL/GenBank/DDBJ whole genome shotgun (WGS) entry which is preliminary data.</text>
</comment>
<protein>
    <submittedName>
        <fullName evidence="1">Uncharacterized protein</fullName>
    </submittedName>
</protein>
<dbReference type="EMBL" id="JACXWY010000005">
    <property type="protein sequence ID" value="MBD3845962.1"/>
    <property type="molecule type" value="Genomic_DNA"/>
</dbReference>
<keyword evidence="2" id="KW-1185">Reference proteome</keyword>
<gene>
    <name evidence="1" type="ORF">IED13_09655</name>
</gene>
<accession>A0A927E8K0</accession>
<name>A0A927E8K0_9HYPH</name>
<dbReference type="AlphaFoldDB" id="A0A927E8K0"/>
<evidence type="ECO:0000313" key="1">
    <source>
        <dbReference type="EMBL" id="MBD3845962.1"/>
    </source>
</evidence>
<sequence length="158" mass="16960">MSEQDAWHHRMKAAQRDLIARCGGIARSADVGEVSIAQMGRLNNPNEPDIMSARVKARLEADAGFPVVTKVELEAQGWQASQIEVVSPAPDLHVSTARVVAEASDIMRVYAQATVDGKLTPAEIRGLQREFAELARVLEDARLAGAALLALAGGLKHD</sequence>
<evidence type="ECO:0000313" key="2">
    <source>
        <dbReference type="Proteomes" id="UP000619295"/>
    </source>
</evidence>
<reference evidence="1" key="1">
    <citation type="submission" date="2020-09" db="EMBL/GenBank/DDBJ databases">
        <title>Bosea spartocytisi sp. nov. a root nodule endophyte of Spartocytisus supranubius in the high mountain ecosystem fo the Teide National Park (Canary Islands, Spain).</title>
        <authorList>
            <person name="Pulido-Suarez L."/>
            <person name="Peix A."/>
            <person name="Igual J.M."/>
            <person name="Socas-Perez N."/>
            <person name="Velazquez E."/>
            <person name="Flores-Felix J.D."/>
            <person name="Leon-Barrios M."/>
        </authorList>
    </citation>
    <scope>NUCLEOTIDE SEQUENCE</scope>
    <source>
        <strain evidence="1">SSUT16</strain>
    </source>
</reference>
<dbReference type="RefSeq" id="WP_191124053.1">
    <property type="nucleotide sequence ID" value="NZ_JACXWY010000005.1"/>
</dbReference>
<proteinExistence type="predicted"/>
<organism evidence="1 2">
    <name type="scientific">Bosea spartocytisi</name>
    <dbReference type="NCBI Taxonomy" id="2773451"/>
    <lineage>
        <taxon>Bacteria</taxon>
        <taxon>Pseudomonadati</taxon>
        <taxon>Pseudomonadota</taxon>
        <taxon>Alphaproteobacteria</taxon>
        <taxon>Hyphomicrobiales</taxon>
        <taxon>Boseaceae</taxon>
        <taxon>Bosea</taxon>
    </lineage>
</organism>
<dbReference type="Proteomes" id="UP000619295">
    <property type="component" value="Unassembled WGS sequence"/>
</dbReference>